<evidence type="ECO:0000313" key="2">
    <source>
        <dbReference type="EMBL" id="CAF0971183.1"/>
    </source>
</evidence>
<gene>
    <name evidence="3" type="ORF">JBS370_LOCUS4136</name>
    <name evidence="2" type="ORF">ZHD862_LOCUS11012</name>
</gene>
<proteinExistence type="predicted"/>
<sequence length="447" mass="49402">MDYLTAMECSPVYEFPYCGYQTCAMPVCTNDINTLLSNITPSIGDLCCYQSPTVALNCVPQIDSSICNTNTLAYQVPENMPIENILQQFGVNANTLQRFGVNANTLQRSGVNMNILQPCGSLNSCCRNVCGPMEVSIFSPLRRRRRRLVCHEVSDSEDDTYYRRPPRPRRYSYDPDSGPDHRRQPPADVHNLVRDVWDRARTASENLPRSSSDSNLARQWEAMRRSAPPPSSNLNMDNIWRAMQSTPPTPPPPSNANMNNIWRAMQSAPPTPPPSNANLNNIWRAMQSAPPTPPPSNANMNNIWRAMQNAPPTPPPSNANMNNVWRAMQSPPPQANSTIANAWQAMQRSPPPQATPMTTNAWQAMLNASPPPSQVNPAVLNAWNRANLASPSTANYSSIRPQNAPYSYPPRGLIQPTPIPNRVPAPASFGALLAQAHRQNLPYAGAV</sequence>
<dbReference type="AlphaFoldDB" id="A0A818NP61"/>
<name>A0A818NP61_9BILA</name>
<comment type="caution">
    <text evidence="3">The sequence shown here is derived from an EMBL/GenBank/DDBJ whole genome shotgun (WGS) entry which is preliminary data.</text>
</comment>
<feature type="region of interest" description="Disordered" evidence="1">
    <location>
        <begin position="154"/>
        <end position="190"/>
    </location>
</feature>
<dbReference type="EMBL" id="CAJOBD010000189">
    <property type="protein sequence ID" value="CAF3607949.1"/>
    <property type="molecule type" value="Genomic_DNA"/>
</dbReference>
<feature type="region of interest" description="Disordered" evidence="1">
    <location>
        <begin position="203"/>
        <end position="233"/>
    </location>
</feature>
<accession>A0A818NP61</accession>
<evidence type="ECO:0000256" key="1">
    <source>
        <dbReference type="SAM" id="MobiDB-lite"/>
    </source>
</evidence>
<protein>
    <submittedName>
        <fullName evidence="3">Uncharacterized protein</fullName>
    </submittedName>
</protein>
<evidence type="ECO:0000313" key="4">
    <source>
        <dbReference type="Proteomes" id="UP000663836"/>
    </source>
</evidence>
<dbReference type="EMBL" id="CAJNOT010000405">
    <property type="protein sequence ID" value="CAF0971183.1"/>
    <property type="molecule type" value="Genomic_DNA"/>
</dbReference>
<feature type="compositionally biased region" description="Basic and acidic residues" evidence="1">
    <location>
        <begin position="178"/>
        <end position="190"/>
    </location>
</feature>
<evidence type="ECO:0000313" key="3">
    <source>
        <dbReference type="EMBL" id="CAF3607949.1"/>
    </source>
</evidence>
<reference evidence="3" key="1">
    <citation type="submission" date="2021-02" db="EMBL/GenBank/DDBJ databases">
        <authorList>
            <person name="Nowell W R."/>
        </authorList>
    </citation>
    <scope>NUCLEOTIDE SEQUENCE</scope>
</reference>
<feature type="compositionally biased region" description="Polar residues" evidence="1">
    <location>
        <begin position="203"/>
        <end position="217"/>
    </location>
</feature>
<dbReference type="Proteomes" id="UP000663836">
    <property type="component" value="Unassembled WGS sequence"/>
</dbReference>
<organism evidence="3 4">
    <name type="scientific">Rotaria sordida</name>
    <dbReference type="NCBI Taxonomy" id="392033"/>
    <lineage>
        <taxon>Eukaryota</taxon>
        <taxon>Metazoa</taxon>
        <taxon>Spiralia</taxon>
        <taxon>Gnathifera</taxon>
        <taxon>Rotifera</taxon>
        <taxon>Eurotatoria</taxon>
        <taxon>Bdelloidea</taxon>
        <taxon>Philodinida</taxon>
        <taxon>Philodinidae</taxon>
        <taxon>Rotaria</taxon>
    </lineage>
</organism>
<dbReference type="Proteomes" id="UP000663864">
    <property type="component" value="Unassembled WGS sequence"/>
</dbReference>